<keyword evidence="1" id="KW-0732">Signal</keyword>
<dbReference type="EMBL" id="NIOJ01000045">
    <property type="protein sequence ID" value="PNT96721.1"/>
    <property type="molecule type" value="Genomic_DNA"/>
</dbReference>
<evidence type="ECO:0000313" key="3">
    <source>
        <dbReference type="Proteomes" id="UP000236151"/>
    </source>
</evidence>
<feature type="signal peptide" evidence="1">
    <location>
        <begin position="1"/>
        <end position="30"/>
    </location>
</feature>
<reference evidence="2 3" key="1">
    <citation type="submission" date="2017-06" db="EMBL/GenBank/DDBJ databases">
        <title>Investigating the central metabolism of Clostridium thermosuccinogenes.</title>
        <authorList>
            <person name="Koendjbiharie J.G."/>
            <person name="van Kranenburg R."/>
        </authorList>
    </citation>
    <scope>NUCLEOTIDE SEQUENCE [LARGE SCALE GENOMIC DNA]</scope>
    <source>
        <strain evidence="2 3">DSM 5806</strain>
    </source>
</reference>
<dbReference type="Proteomes" id="UP000236151">
    <property type="component" value="Unassembled WGS sequence"/>
</dbReference>
<feature type="chain" id="PRO_5014337842" evidence="1">
    <location>
        <begin position="31"/>
        <end position="200"/>
    </location>
</feature>
<evidence type="ECO:0000256" key="1">
    <source>
        <dbReference type="SAM" id="SignalP"/>
    </source>
</evidence>
<evidence type="ECO:0000313" key="2">
    <source>
        <dbReference type="EMBL" id="PNT96721.1"/>
    </source>
</evidence>
<proteinExistence type="predicted"/>
<dbReference type="RefSeq" id="WP_103082477.1">
    <property type="nucleotide sequence ID" value="NZ_CP021850.1"/>
</dbReference>
<accession>A0A2K2FD63</accession>
<dbReference type="OrthoDB" id="9944206at2"/>
<gene>
    <name evidence="2" type="ORF">CDQ84_14630</name>
</gene>
<organism evidence="2 3">
    <name type="scientific">Clostridium thermosuccinogenes</name>
    <dbReference type="NCBI Taxonomy" id="84032"/>
    <lineage>
        <taxon>Bacteria</taxon>
        <taxon>Bacillati</taxon>
        <taxon>Bacillota</taxon>
        <taxon>Clostridia</taxon>
        <taxon>Eubacteriales</taxon>
        <taxon>Clostridiaceae</taxon>
        <taxon>Clostridium</taxon>
    </lineage>
</organism>
<sequence length="200" mass="22090">MISSKKKFKALSATILSLAIVLSVFTPAEASSADKAFLDDIVESQPYAIVVTGADNIAAYKEAGIIKSYTPDSSKLQNIDVLKDADSISIMGTSIPTSPWDLGNNNYRNFTYSMSTYLYSNYKYMPDAYSLDIWHEITPDQPQKLKIQCYKSSDNSTWGKGFELEIDDVAYAGIATPLGYYYFKYSSIEGKTISGSGVVY</sequence>
<name>A0A2K2FD63_9CLOT</name>
<comment type="caution">
    <text evidence="2">The sequence shown here is derived from an EMBL/GenBank/DDBJ whole genome shotgun (WGS) entry which is preliminary data.</text>
</comment>
<dbReference type="AlphaFoldDB" id="A0A2K2FD63"/>
<dbReference type="KEGG" id="cthd:CDO33_12180"/>
<keyword evidence="3" id="KW-1185">Reference proteome</keyword>
<protein>
    <submittedName>
        <fullName evidence="2">Uncharacterized protein</fullName>
    </submittedName>
</protein>